<reference evidence="1" key="1">
    <citation type="submission" date="2014-09" db="EMBL/GenBank/DDBJ databases">
        <title>Draft genome sequence of an oleaginous Mucoromycotina fungus Mucor ambiguus NBRC6742.</title>
        <authorList>
            <person name="Takeda I."/>
            <person name="Yamane N."/>
            <person name="Morita T."/>
            <person name="Tamano K."/>
            <person name="Machida M."/>
            <person name="Baker S."/>
            <person name="Koike H."/>
        </authorList>
    </citation>
    <scope>NUCLEOTIDE SEQUENCE</scope>
    <source>
        <strain evidence="1">NBRC 6742</strain>
    </source>
</reference>
<evidence type="ECO:0000313" key="1">
    <source>
        <dbReference type="EMBL" id="GAN02046.1"/>
    </source>
</evidence>
<protein>
    <submittedName>
        <fullName evidence="1">Uncharacterized protein</fullName>
    </submittedName>
</protein>
<dbReference type="Proteomes" id="UP000053815">
    <property type="component" value="Unassembled WGS sequence"/>
</dbReference>
<proteinExistence type="predicted"/>
<dbReference type="AlphaFoldDB" id="A0A0C9M142"/>
<evidence type="ECO:0000313" key="2">
    <source>
        <dbReference type="Proteomes" id="UP000053815"/>
    </source>
</evidence>
<name>A0A0C9M142_9FUNG</name>
<sequence length="111" mass="12767">MEIEGGNLFMAKRPRTLPLMQDRVTVLEDQIFQTQYRNFDEICQDNTKKLNKEQTDAFVDEMCERLVETINVLSNGSYIFITLVKSYLRNPVIDGFANSAITVGIPNNLLF</sequence>
<gene>
    <name evidence="1" type="ORF">MAM1_0016d01485</name>
</gene>
<organism evidence="1">
    <name type="scientific">Mucor ambiguus</name>
    <dbReference type="NCBI Taxonomy" id="91626"/>
    <lineage>
        <taxon>Eukaryota</taxon>
        <taxon>Fungi</taxon>
        <taxon>Fungi incertae sedis</taxon>
        <taxon>Mucoromycota</taxon>
        <taxon>Mucoromycotina</taxon>
        <taxon>Mucoromycetes</taxon>
        <taxon>Mucorales</taxon>
        <taxon>Mucorineae</taxon>
        <taxon>Mucoraceae</taxon>
        <taxon>Mucor</taxon>
    </lineage>
</organism>
<dbReference type="EMBL" id="DF836305">
    <property type="protein sequence ID" value="GAN02046.1"/>
    <property type="molecule type" value="Genomic_DNA"/>
</dbReference>
<keyword evidence="2" id="KW-1185">Reference proteome</keyword>
<accession>A0A0C9M142</accession>